<feature type="compositionally biased region" description="Gly residues" evidence="1">
    <location>
        <begin position="23"/>
        <end position="35"/>
    </location>
</feature>
<reference evidence="2 3" key="1">
    <citation type="submission" date="2023-07" db="EMBL/GenBank/DDBJ databases">
        <title>Sorghum-associated microbial communities from plants grown in Nebraska, USA.</title>
        <authorList>
            <person name="Schachtman D."/>
        </authorList>
    </citation>
    <scope>NUCLEOTIDE SEQUENCE [LARGE SCALE GENOMIC DNA]</scope>
    <source>
        <strain evidence="2 3">BE187</strain>
    </source>
</reference>
<comment type="caution">
    <text evidence="2">The sequence shown here is derived from an EMBL/GenBank/DDBJ whole genome shotgun (WGS) entry which is preliminary data.</text>
</comment>
<evidence type="ECO:0000313" key="3">
    <source>
        <dbReference type="Proteomes" id="UP001267878"/>
    </source>
</evidence>
<dbReference type="Proteomes" id="UP001267878">
    <property type="component" value="Unassembled WGS sequence"/>
</dbReference>
<dbReference type="RefSeq" id="WP_310053439.1">
    <property type="nucleotide sequence ID" value="NZ_JAVDVW010000001.1"/>
</dbReference>
<dbReference type="EMBL" id="JAVDVW010000001">
    <property type="protein sequence ID" value="MDR7099236.1"/>
    <property type="molecule type" value="Genomic_DNA"/>
</dbReference>
<gene>
    <name evidence="2" type="ORF">J2X04_001583</name>
</gene>
<accession>A0ABU1VP27</accession>
<keyword evidence="3" id="KW-1185">Reference proteome</keyword>
<name>A0ABU1VP27_9GAMM</name>
<evidence type="ECO:0000256" key="1">
    <source>
        <dbReference type="SAM" id="MobiDB-lite"/>
    </source>
</evidence>
<protein>
    <submittedName>
        <fullName evidence="2">Uncharacterized protein</fullName>
    </submittedName>
</protein>
<feature type="region of interest" description="Disordered" evidence="1">
    <location>
        <begin position="20"/>
        <end position="40"/>
    </location>
</feature>
<sequence length="137" mass="14587">MTEEKKMNLLPFAITGMVPTLGSGRGAKGGGGGGDGPRDEEEIVISVDTATKQPKADPNEAWVSPGGTITWKSAEPFEIILKLLWTKDRVSRKSDGTGHKHELKVTAGAINGRYSYGIKVGDQEVDPDVIIGPKSNQ</sequence>
<proteinExistence type="predicted"/>
<organism evidence="2 3">
    <name type="scientific">Agrilutibacter niabensis</name>
    <dbReference type="NCBI Taxonomy" id="380628"/>
    <lineage>
        <taxon>Bacteria</taxon>
        <taxon>Pseudomonadati</taxon>
        <taxon>Pseudomonadota</taxon>
        <taxon>Gammaproteobacteria</taxon>
        <taxon>Lysobacterales</taxon>
        <taxon>Lysobacteraceae</taxon>
        <taxon>Agrilutibacter</taxon>
    </lineage>
</organism>
<evidence type="ECO:0000313" key="2">
    <source>
        <dbReference type="EMBL" id="MDR7099236.1"/>
    </source>
</evidence>